<dbReference type="CDD" id="cd02966">
    <property type="entry name" value="TlpA_like_family"/>
    <property type="match status" value="1"/>
</dbReference>
<sequence precursor="true">MMFRLLGFCLTLGLSPFLLTIAHAQEARVVDKAGFDKAIAAHRGKIVIVDCWATWCVPCIKQFPKSVELADRHAKDSVVLVTLNFDDVSGTKVPAKVNKFLAENAGKGDHLVSAHSLSDDGAEIFGISDAALPHYMIYGRDGKIAARISSTEDLPATHERVEQAVQSLLSKSPR</sequence>
<gene>
    <name evidence="3" type="primary">tlpA</name>
    <name evidence="3" type="ORF">Spb1_23620</name>
</gene>
<dbReference type="Proteomes" id="UP000315349">
    <property type="component" value="Chromosome"/>
</dbReference>
<protein>
    <submittedName>
        <fullName evidence="3">Thiol:disulfide interchange protein TlpA</fullName>
    </submittedName>
</protein>
<dbReference type="KEGG" id="peh:Spb1_23620"/>
<reference evidence="3 4" key="1">
    <citation type="submission" date="2019-02" db="EMBL/GenBank/DDBJ databases">
        <title>Deep-cultivation of Planctomycetes and their phenomic and genomic characterization uncovers novel biology.</title>
        <authorList>
            <person name="Wiegand S."/>
            <person name="Jogler M."/>
            <person name="Boedeker C."/>
            <person name="Pinto D."/>
            <person name="Vollmers J."/>
            <person name="Rivas-Marin E."/>
            <person name="Kohn T."/>
            <person name="Peeters S.H."/>
            <person name="Heuer A."/>
            <person name="Rast P."/>
            <person name="Oberbeckmann S."/>
            <person name="Bunk B."/>
            <person name="Jeske O."/>
            <person name="Meyerdierks A."/>
            <person name="Storesund J.E."/>
            <person name="Kallscheuer N."/>
            <person name="Luecker S."/>
            <person name="Lage O.M."/>
            <person name="Pohl T."/>
            <person name="Merkel B.J."/>
            <person name="Hornburger P."/>
            <person name="Mueller R.-W."/>
            <person name="Bruemmer F."/>
            <person name="Labrenz M."/>
            <person name="Spormann A.M."/>
            <person name="Op den Camp H."/>
            <person name="Overmann J."/>
            <person name="Amann R."/>
            <person name="Jetten M.S.M."/>
            <person name="Mascher T."/>
            <person name="Medema M.H."/>
            <person name="Devos D.P."/>
            <person name="Kaster A.-K."/>
            <person name="Ovreas L."/>
            <person name="Rohde M."/>
            <person name="Galperin M.Y."/>
            <person name="Jogler C."/>
        </authorList>
    </citation>
    <scope>NUCLEOTIDE SEQUENCE [LARGE SCALE GENOMIC DNA]</scope>
    <source>
        <strain evidence="3 4">Spb1</strain>
    </source>
</reference>
<feature type="chain" id="PRO_5022025342" evidence="1">
    <location>
        <begin position="25"/>
        <end position="174"/>
    </location>
</feature>
<dbReference type="Gene3D" id="3.40.30.10">
    <property type="entry name" value="Glutaredoxin"/>
    <property type="match status" value="1"/>
</dbReference>
<dbReference type="PANTHER" id="PTHR42852">
    <property type="entry name" value="THIOL:DISULFIDE INTERCHANGE PROTEIN DSBE"/>
    <property type="match status" value="1"/>
</dbReference>
<organism evidence="3 4">
    <name type="scientific">Planctopirus ephydatiae</name>
    <dbReference type="NCBI Taxonomy" id="2528019"/>
    <lineage>
        <taxon>Bacteria</taxon>
        <taxon>Pseudomonadati</taxon>
        <taxon>Planctomycetota</taxon>
        <taxon>Planctomycetia</taxon>
        <taxon>Planctomycetales</taxon>
        <taxon>Planctomycetaceae</taxon>
        <taxon>Planctopirus</taxon>
    </lineage>
</organism>
<evidence type="ECO:0000313" key="4">
    <source>
        <dbReference type="Proteomes" id="UP000315349"/>
    </source>
</evidence>
<proteinExistence type="predicted"/>
<evidence type="ECO:0000259" key="2">
    <source>
        <dbReference type="PROSITE" id="PS51352"/>
    </source>
</evidence>
<dbReference type="InterPro" id="IPR013766">
    <property type="entry name" value="Thioredoxin_domain"/>
</dbReference>
<keyword evidence="4" id="KW-1185">Reference proteome</keyword>
<dbReference type="InterPro" id="IPR013740">
    <property type="entry name" value="Redoxin"/>
</dbReference>
<accession>A0A518GPG4</accession>
<feature type="domain" description="Thioredoxin" evidence="2">
    <location>
        <begin position="18"/>
        <end position="170"/>
    </location>
</feature>
<dbReference type="AlphaFoldDB" id="A0A518GPG4"/>
<dbReference type="InterPro" id="IPR036249">
    <property type="entry name" value="Thioredoxin-like_sf"/>
</dbReference>
<keyword evidence="1" id="KW-0732">Signal</keyword>
<dbReference type="SUPFAM" id="SSF52833">
    <property type="entry name" value="Thioredoxin-like"/>
    <property type="match status" value="1"/>
</dbReference>
<dbReference type="EMBL" id="CP036299">
    <property type="protein sequence ID" value="QDV30429.1"/>
    <property type="molecule type" value="Genomic_DNA"/>
</dbReference>
<evidence type="ECO:0000313" key="3">
    <source>
        <dbReference type="EMBL" id="QDV30429.1"/>
    </source>
</evidence>
<dbReference type="GO" id="GO:0016491">
    <property type="term" value="F:oxidoreductase activity"/>
    <property type="evidence" value="ECO:0007669"/>
    <property type="project" value="InterPro"/>
</dbReference>
<evidence type="ECO:0000256" key="1">
    <source>
        <dbReference type="SAM" id="SignalP"/>
    </source>
</evidence>
<dbReference type="RefSeq" id="WP_186377524.1">
    <property type="nucleotide sequence ID" value="NZ_CP036299.1"/>
</dbReference>
<dbReference type="PANTHER" id="PTHR42852:SF13">
    <property type="entry name" value="PROTEIN DIPZ"/>
    <property type="match status" value="1"/>
</dbReference>
<dbReference type="Pfam" id="PF08534">
    <property type="entry name" value="Redoxin"/>
    <property type="match status" value="1"/>
</dbReference>
<dbReference type="InterPro" id="IPR050553">
    <property type="entry name" value="Thioredoxin_ResA/DsbE_sf"/>
</dbReference>
<dbReference type="PROSITE" id="PS51352">
    <property type="entry name" value="THIOREDOXIN_2"/>
    <property type="match status" value="1"/>
</dbReference>
<name>A0A518GPG4_9PLAN</name>
<feature type="signal peptide" evidence="1">
    <location>
        <begin position="1"/>
        <end position="24"/>
    </location>
</feature>